<comment type="similarity">
    <text evidence="1">Belongs to the peptidase C26 family.</text>
</comment>
<gene>
    <name evidence="6" type="ORF">DFR47_105122</name>
</gene>
<dbReference type="RefSeq" id="WP_113945220.1">
    <property type="nucleotide sequence ID" value="NZ_JBHEEG010000006.1"/>
</dbReference>
<evidence type="ECO:0000313" key="7">
    <source>
        <dbReference type="Proteomes" id="UP000252893"/>
    </source>
</evidence>
<keyword evidence="7" id="KW-1185">Reference proteome</keyword>
<dbReference type="Gene3D" id="3.40.50.880">
    <property type="match status" value="1"/>
</dbReference>
<dbReference type="InterPro" id="IPR011697">
    <property type="entry name" value="Peptidase_C26"/>
</dbReference>
<dbReference type="SUPFAM" id="SSF52317">
    <property type="entry name" value="Class I glutamine amidotransferase-like"/>
    <property type="match status" value="1"/>
</dbReference>
<evidence type="ECO:0000313" key="6">
    <source>
        <dbReference type="EMBL" id="RBO93405.1"/>
    </source>
</evidence>
<keyword evidence="6" id="KW-0808">Transferase</keyword>
<dbReference type="AlphaFoldDB" id="A0A366DU22"/>
<dbReference type="EMBL" id="QNRH01000005">
    <property type="protein sequence ID" value="RBO93405.1"/>
    <property type="molecule type" value="Genomic_DNA"/>
</dbReference>
<dbReference type="EC" id="3.5.1.94" evidence="5"/>
<dbReference type="PROSITE" id="PS51273">
    <property type="entry name" value="GATASE_TYPE_1"/>
    <property type="match status" value="1"/>
</dbReference>
<comment type="catalytic activity">
    <reaction evidence="2">
        <text>4-(gamma-L-glutamylamino)butanoate + H2O = 4-aminobutanoate + L-glutamate</text>
        <dbReference type="Rhea" id="RHEA:19737"/>
        <dbReference type="ChEBI" id="CHEBI:15377"/>
        <dbReference type="ChEBI" id="CHEBI:29985"/>
        <dbReference type="ChEBI" id="CHEBI:58800"/>
        <dbReference type="ChEBI" id="CHEBI:59888"/>
        <dbReference type="EC" id="3.5.1.94"/>
    </reaction>
</comment>
<dbReference type="PANTHER" id="PTHR43235">
    <property type="entry name" value="GLUTAMINE AMIDOTRANSFERASE PB2B2.05-RELATED"/>
    <property type="match status" value="1"/>
</dbReference>
<reference evidence="6 7" key="1">
    <citation type="submission" date="2018-06" db="EMBL/GenBank/DDBJ databases">
        <title>Genomic Encyclopedia of Type Strains, Phase IV (KMG-IV): sequencing the most valuable type-strain genomes for metagenomic binning, comparative biology and taxonomic classification.</title>
        <authorList>
            <person name="Goeker M."/>
        </authorList>
    </citation>
    <scope>NUCLEOTIDE SEQUENCE [LARGE SCALE GENOMIC DNA]</scope>
    <source>
        <strain evidence="6 7">DSM 25619</strain>
    </source>
</reference>
<dbReference type="FunFam" id="3.40.50.880:FF:000030">
    <property type="entry name" value="Gamma-glutamyl-gamma-aminobutyrate hydrolase PuuD"/>
    <property type="match status" value="1"/>
</dbReference>
<dbReference type="Proteomes" id="UP000252893">
    <property type="component" value="Unassembled WGS sequence"/>
</dbReference>
<dbReference type="GO" id="GO:0033969">
    <property type="term" value="F:gamma-glutamyl-gamma-aminobutyrate hydrolase activity"/>
    <property type="evidence" value="ECO:0007669"/>
    <property type="project" value="UniProtKB-EC"/>
</dbReference>
<dbReference type="GO" id="GO:0006598">
    <property type="term" value="P:polyamine catabolic process"/>
    <property type="evidence" value="ECO:0007669"/>
    <property type="project" value="TreeGrafter"/>
</dbReference>
<sequence>MQKSRPLIAVTSDIRDIDGNNWHATPSEYITALAEVAEVTPLLVPNLREKIDHDALFAAVHGLLITGSRSNVHPEYYGQEATEQHGPFDPDRDATTLPLIRAAIERGIPVLGICRGLQEMNVALGGSLANDIQELDGKNDHRAPVSTIRDERYAICHPVEVTENSCLAAILESSSINTNSVHRQAIDRLSDKLSAEAVAEDGTVEAVTVKTAQDFALAVQWHPEYWVRSDAPSAKIFHAFGDAVRKHAGITK</sequence>
<evidence type="ECO:0000256" key="5">
    <source>
        <dbReference type="ARBA" id="ARBA00066788"/>
    </source>
</evidence>
<dbReference type="CDD" id="cd01745">
    <property type="entry name" value="GATase1_2"/>
    <property type="match status" value="1"/>
</dbReference>
<dbReference type="OrthoDB" id="9813383at2"/>
<dbReference type="InterPro" id="IPR029062">
    <property type="entry name" value="Class_I_gatase-like"/>
</dbReference>
<comment type="pathway">
    <text evidence="4">Amine and polyamine degradation; putrescine degradation; 4-aminobutanoate from putrescine: step 4/4.</text>
</comment>
<dbReference type="GO" id="GO:0016740">
    <property type="term" value="F:transferase activity"/>
    <property type="evidence" value="ECO:0007669"/>
    <property type="project" value="UniProtKB-KW"/>
</dbReference>
<dbReference type="InterPro" id="IPR044668">
    <property type="entry name" value="PuuD-like"/>
</dbReference>
<proteinExistence type="inferred from homology"/>
<protein>
    <recommendedName>
        <fullName evidence="5">gamma-glutamyl-gamma-aminobutyrate hydrolase</fullName>
        <ecNumber evidence="5">3.5.1.94</ecNumber>
    </recommendedName>
</protein>
<dbReference type="PANTHER" id="PTHR43235:SF1">
    <property type="entry name" value="GLUTAMINE AMIDOTRANSFERASE PB2B2.05-RELATED"/>
    <property type="match status" value="1"/>
</dbReference>
<keyword evidence="6" id="KW-0315">Glutamine amidotransferase</keyword>
<evidence type="ECO:0000256" key="3">
    <source>
        <dbReference type="ARBA" id="ARBA00055068"/>
    </source>
</evidence>
<accession>A0A366DU22</accession>
<comment type="caution">
    <text evidence="6">The sequence shown here is derived from an EMBL/GenBank/DDBJ whole genome shotgun (WGS) entry which is preliminary data.</text>
</comment>
<evidence type="ECO:0000256" key="1">
    <source>
        <dbReference type="ARBA" id="ARBA00011083"/>
    </source>
</evidence>
<comment type="function">
    <text evidence="3">Involved in the breakdown of putrescine via hydrolysis of the gamma-glutamyl linkage of gamma-glutamyl-gamma-aminobutyrate.</text>
</comment>
<organism evidence="6 7">
    <name type="scientific">Pseudochrobactrum asaccharolyticum</name>
    <dbReference type="NCBI Taxonomy" id="354351"/>
    <lineage>
        <taxon>Bacteria</taxon>
        <taxon>Pseudomonadati</taxon>
        <taxon>Pseudomonadota</taxon>
        <taxon>Alphaproteobacteria</taxon>
        <taxon>Hyphomicrobiales</taxon>
        <taxon>Brucellaceae</taxon>
        <taxon>Pseudochrobactrum</taxon>
    </lineage>
</organism>
<evidence type="ECO:0000256" key="2">
    <source>
        <dbReference type="ARBA" id="ARBA00052718"/>
    </source>
</evidence>
<evidence type="ECO:0000256" key="4">
    <source>
        <dbReference type="ARBA" id="ARBA00060634"/>
    </source>
</evidence>
<dbReference type="Pfam" id="PF07722">
    <property type="entry name" value="Peptidase_C26"/>
    <property type="match status" value="1"/>
</dbReference>
<dbReference type="GO" id="GO:0005829">
    <property type="term" value="C:cytosol"/>
    <property type="evidence" value="ECO:0007669"/>
    <property type="project" value="TreeGrafter"/>
</dbReference>
<name>A0A366DU22_9HYPH</name>